<dbReference type="Gene3D" id="3.40.50.10190">
    <property type="entry name" value="BRCT domain"/>
    <property type="match status" value="1"/>
</dbReference>
<reference evidence="2" key="1">
    <citation type="submission" date="2022-09" db="EMBL/GenBank/DDBJ databases">
        <title>Aureispira anguillicida sp. nov., isolated from Leptocephalus of Japanese eel Anguilla japonica.</title>
        <authorList>
            <person name="Yuasa K."/>
            <person name="Mekata T."/>
            <person name="Ikunari K."/>
        </authorList>
    </citation>
    <scope>NUCLEOTIDE SEQUENCE</scope>
    <source>
        <strain evidence="2">EL160426</strain>
    </source>
</reference>
<gene>
    <name evidence="2" type="ORF">AsAng_0033570</name>
</gene>
<dbReference type="SMART" id="SM00292">
    <property type="entry name" value="BRCT"/>
    <property type="match status" value="1"/>
</dbReference>
<dbReference type="Proteomes" id="UP001060919">
    <property type="component" value="Chromosome"/>
</dbReference>
<protein>
    <recommendedName>
        <fullName evidence="1">BRCT domain-containing protein</fullName>
    </recommendedName>
</protein>
<name>A0A915YGP3_9BACT</name>
<dbReference type="SUPFAM" id="SSF52113">
    <property type="entry name" value="BRCT domain"/>
    <property type="match status" value="1"/>
</dbReference>
<proteinExistence type="predicted"/>
<dbReference type="KEGG" id="aup:AsAng_0033570"/>
<dbReference type="RefSeq" id="WP_264787996.1">
    <property type="nucleotide sequence ID" value="NZ_AP026867.1"/>
</dbReference>
<evidence type="ECO:0000313" key="3">
    <source>
        <dbReference type="Proteomes" id="UP001060919"/>
    </source>
</evidence>
<dbReference type="PROSITE" id="PS50172">
    <property type="entry name" value="BRCT"/>
    <property type="match status" value="1"/>
</dbReference>
<organism evidence="2 3">
    <name type="scientific">Aureispira anguillae</name>
    <dbReference type="NCBI Taxonomy" id="2864201"/>
    <lineage>
        <taxon>Bacteria</taxon>
        <taxon>Pseudomonadati</taxon>
        <taxon>Bacteroidota</taxon>
        <taxon>Saprospiria</taxon>
        <taxon>Saprospirales</taxon>
        <taxon>Saprospiraceae</taxon>
        <taxon>Aureispira</taxon>
    </lineage>
</organism>
<accession>A0A915YGP3</accession>
<dbReference type="InterPro" id="IPR036420">
    <property type="entry name" value="BRCT_dom_sf"/>
</dbReference>
<evidence type="ECO:0000313" key="2">
    <source>
        <dbReference type="EMBL" id="BDS12633.1"/>
    </source>
</evidence>
<dbReference type="InterPro" id="IPR001357">
    <property type="entry name" value="BRCT_dom"/>
</dbReference>
<dbReference type="EMBL" id="AP026867">
    <property type="protein sequence ID" value="BDS12633.1"/>
    <property type="molecule type" value="Genomic_DNA"/>
</dbReference>
<dbReference type="CDD" id="cd17748">
    <property type="entry name" value="BRCT_DNA_ligase_like"/>
    <property type="match status" value="1"/>
</dbReference>
<evidence type="ECO:0000259" key="1">
    <source>
        <dbReference type="PROSITE" id="PS50172"/>
    </source>
</evidence>
<keyword evidence="3" id="KW-1185">Reference proteome</keyword>
<sequence length="359" mass="40603">MDNLFESKKVAITGKFTALKRGEIELRLVALGASITKSISAKTDILVVGEKAGSKLQKAKALNLQIIDEGALVLEFGKIDNSKLEAVTKDAQKKANTATTTKVLDEEIANYITQDKEKNGLTLAQRLKLYFTLLGQRSDIYIHGNWSGGKPLAKAFGKAASVSSLNRWKGKLPLEYLAFLTEMGTFDFGWSFRALSPQLIKDDYFEQGEPCALLHFRGVSRSPKWYPRPDYDDEYNYVARLMIDEMVAEGYTEYSYDEGETKTDAKLIFVNHNDCDRSYMGSLESYFTEGAKNAFVWYWQCQSWTGQHALEELRKNSIPATSSKEEILNRFITKGYTKEEAEALHQWLGKDVVLLLEQD</sequence>
<feature type="domain" description="BRCT" evidence="1">
    <location>
        <begin position="1"/>
        <end position="69"/>
    </location>
</feature>
<dbReference type="Pfam" id="PF00533">
    <property type="entry name" value="BRCT"/>
    <property type="match status" value="1"/>
</dbReference>
<dbReference type="AlphaFoldDB" id="A0A915YGP3"/>